<evidence type="ECO:0000256" key="1">
    <source>
        <dbReference type="SAM" id="MobiDB-lite"/>
    </source>
</evidence>
<feature type="compositionally biased region" description="Polar residues" evidence="1">
    <location>
        <begin position="1"/>
        <end position="19"/>
    </location>
</feature>
<dbReference type="EMBL" id="CP047385">
    <property type="protein sequence ID" value="QHF14618.1"/>
    <property type="molecule type" value="Genomic_DNA"/>
</dbReference>
<reference evidence="2 3" key="1">
    <citation type="journal article" date="2015" name="Genome Announc.">
        <title>Genome Sequences of Two Pandoraea pnomenusa Isolates Recovered 11 Months Apart from a Cystic Fibrosis Patient.</title>
        <authorList>
            <person name="Ee R."/>
            <person name="Ambrose M."/>
            <person name="Lazenby J."/>
            <person name="Williams P."/>
            <person name="Chan K.G."/>
            <person name="Roddam L."/>
        </authorList>
    </citation>
    <scope>NUCLEOTIDE SEQUENCE [LARGE SCALE GENOMIC DNA]</scope>
    <source>
        <strain evidence="2 3">6399</strain>
    </source>
</reference>
<keyword evidence="3" id="KW-1185">Reference proteome</keyword>
<proteinExistence type="predicted"/>
<sequence length="313" mass="35195">MASSSPIQRPTFLATQEITWNGGARKRPTSQDSRDRREAMLMPTPAKIPRQRTRRYEKVTDALLMKCKALSGEHIENEGGIEGLARKYNVAWETLRKYVCASGGLTPRGEERLGRQKKKEVSDAMLEEWENLSKEQRDNEGGLRGFAKKHNVRFEALMAYARVSGGLSQHGNDRLHKDERAPLTNAMLVEWENLSREQIMDVGGLSGFAEKHNVCVKALLVYAREYGGLSPEGKDRVYRHKRNPVTQATLEQWKALNKKQIAKRGSVRRFAKKHNVSIFVLRPYVCASGGLTPRGEAKLAKLAELAKKAPSSA</sequence>
<evidence type="ECO:0000313" key="3">
    <source>
        <dbReference type="Proteomes" id="UP000035080"/>
    </source>
</evidence>
<evidence type="ECO:0000313" key="2">
    <source>
        <dbReference type="EMBL" id="QHF14618.1"/>
    </source>
</evidence>
<protein>
    <recommendedName>
        <fullName evidence="4">HTH psq-type domain-containing protein</fullName>
    </recommendedName>
</protein>
<dbReference type="Proteomes" id="UP000035080">
    <property type="component" value="Chromosome"/>
</dbReference>
<name>A0ABX6HUL8_9BURK</name>
<organism evidence="2 3">
    <name type="scientific">Pandoraea fibrosis</name>
    <dbReference type="NCBI Taxonomy" id="1891094"/>
    <lineage>
        <taxon>Bacteria</taxon>
        <taxon>Pseudomonadati</taxon>
        <taxon>Pseudomonadota</taxon>
        <taxon>Betaproteobacteria</taxon>
        <taxon>Burkholderiales</taxon>
        <taxon>Burkholderiaceae</taxon>
        <taxon>Pandoraea</taxon>
    </lineage>
</organism>
<feature type="region of interest" description="Disordered" evidence="1">
    <location>
        <begin position="1"/>
        <end position="37"/>
    </location>
</feature>
<dbReference type="RefSeq" id="WP_144400469.1">
    <property type="nucleotide sequence ID" value="NZ_CP047385.1"/>
</dbReference>
<gene>
    <name evidence="2" type="ORF">PI93_019610</name>
</gene>
<accession>A0ABX6HUL8</accession>
<evidence type="ECO:0008006" key="4">
    <source>
        <dbReference type="Google" id="ProtNLM"/>
    </source>
</evidence>